<gene>
    <name evidence="2" type="ORF">CAEBREN_06789</name>
</gene>
<name>G0NDE6_CAEBE</name>
<evidence type="ECO:0000313" key="2">
    <source>
        <dbReference type="EMBL" id="EGT58257.1"/>
    </source>
</evidence>
<reference evidence="3" key="1">
    <citation type="submission" date="2011-07" db="EMBL/GenBank/DDBJ databases">
        <authorList>
            <consortium name="Caenorhabditis brenneri Sequencing and Analysis Consortium"/>
            <person name="Wilson R.K."/>
        </authorList>
    </citation>
    <scope>NUCLEOTIDE SEQUENCE [LARGE SCALE GENOMIC DNA]</scope>
    <source>
        <strain evidence="3">PB2801</strain>
    </source>
</reference>
<dbReference type="EMBL" id="GL379867">
    <property type="protein sequence ID" value="EGT58257.1"/>
    <property type="molecule type" value="Genomic_DNA"/>
</dbReference>
<evidence type="ECO:0000313" key="3">
    <source>
        <dbReference type="Proteomes" id="UP000008068"/>
    </source>
</evidence>
<dbReference type="HOGENOM" id="CLU_1050646_0_0_1"/>
<sequence>MNGNNGEGPNLREMFNNTPVGGASNNPRRLSDRRNPAPPSLQTNGEEMPIERDDGREGSASPDAERKRAGAGTPQHSPTKRMPFLHHHAGLVAQCMTVHRPPTLSIMPNWSKQESMAMMRFLIDEAETINKKCIPYGGLTIINTEFPRDLIPGREPSELKEKARYLLNEEVQNFHTFPLEDRIWCLHVFKVYMNHKMQEAVISSDSFHNVRKTAGSLSLELDGGTLLMFYTRPANDTTPDDNMETIWSDAKKEKEAGKGSEKISK</sequence>
<feature type="region of interest" description="Disordered" evidence="1">
    <location>
        <begin position="240"/>
        <end position="265"/>
    </location>
</feature>
<feature type="compositionally biased region" description="Polar residues" evidence="1">
    <location>
        <begin position="15"/>
        <end position="28"/>
    </location>
</feature>
<feature type="compositionally biased region" description="Basic and acidic residues" evidence="1">
    <location>
        <begin position="49"/>
        <end position="68"/>
    </location>
</feature>
<proteinExistence type="predicted"/>
<protein>
    <recommendedName>
        <fullName evidence="4">SPK domain-containing protein</fullName>
    </recommendedName>
</protein>
<dbReference type="InParanoid" id="G0NDE6"/>
<accession>G0NDE6</accession>
<feature type="region of interest" description="Disordered" evidence="1">
    <location>
        <begin position="1"/>
        <end position="82"/>
    </location>
</feature>
<evidence type="ECO:0008006" key="4">
    <source>
        <dbReference type="Google" id="ProtNLM"/>
    </source>
</evidence>
<dbReference type="AlphaFoldDB" id="G0NDE6"/>
<organism evidence="3">
    <name type="scientific">Caenorhabditis brenneri</name>
    <name type="common">Nematode worm</name>
    <dbReference type="NCBI Taxonomy" id="135651"/>
    <lineage>
        <taxon>Eukaryota</taxon>
        <taxon>Metazoa</taxon>
        <taxon>Ecdysozoa</taxon>
        <taxon>Nematoda</taxon>
        <taxon>Chromadorea</taxon>
        <taxon>Rhabditida</taxon>
        <taxon>Rhabditina</taxon>
        <taxon>Rhabditomorpha</taxon>
        <taxon>Rhabditoidea</taxon>
        <taxon>Rhabditidae</taxon>
        <taxon>Peloderinae</taxon>
        <taxon>Caenorhabditis</taxon>
    </lineage>
</organism>
<dbReference type="Proteomes" id="UP000008068">
    <property type="component" value="Unassembled WGS sequence"/>
</dbReference>
<keyword evidence="3" id="KW-1185">Reference proteome</keyword>
<evidence type="ECO:0000256" key="1">
    <source>
        <dbReference type="SAM" id="MobiDB-lite"/>
    </source>
</evidence>
<feature type="compositionally biased region" description="Basic and acidic residues" evidence="1">
    <location>
        <begin position="249"/>
        <end position="265"/>
    </location>
</feature>